<dbReference type="InterPro" id="IPR041122">
    <property type="entry name" value="RecJ_OB"/>
</dbReference>
<dbReference type="InterPro" id="IPR001667">
    <property type="entry name" value="DDH_dom"/>
</dbReference>
<evidence type="ECO:0000256" key="4">
    <source>
        <dbReference type="ARBA" id="ARBA00022801"/>
    </source>
</evidence>
<dbReference type="InterPro" id="IPR038763">
    <property type="entry name" value="DHH_sf"/>
</dbReference>
<organism evidence="9 10">
    <name type="scientific">Tepidibacter formicigenes DSM 15518</name>
    <dbReference type="NCBI Taxonomy" id="1123349"/>
    <lineage>
        <taxon>Bacteria</taxon>
        <taxon>Bacillati</taxon>
        <taxon>Bacillota</taxon>
        <taxon>Clostridia</taxon>
        <taxon>Peptostreptococcales</taxon>
        <taxon>Peptostreptococcaceae</taxon>
        <taxon>Tepidibacter</taxon>
    </lineage>
</organism>
<dbReference type="PANTHER" id="PTHR30255">
    <property type="entry name" value="SINGLE-STRANDED-DNA-SPECIFIC EXONUCLEASE RECJ"/>
    <property type="match status" value="1"/>
</dbReference>
<dbReference type="RefSeq" id="WP_072888009.1">
    <property type="nucleotide sequence ID" value="NZ_FRAE01000018.1"/>
</dbReference>
<dbReference type="Gene3D" id="3.90.1640.30">
    <property type="match status" value="1"/>
</dbReference>
<dbReference type="SUPFAM" id="SSF64182">
    <property type="entry name" value="DHH phosphoesterases"/>
    <property type="match status" value="1"/>
</dbReference>
<reference evidence="10" key="1">
    <citation type="submission" date="2016-11" db="EMBL/GenBank/DDBJ databases">
        <authorList>
            <person name="Varghese N."/>
            <person name="Submissions S."/>
        </authorList>
    </citation>
    <scope>NUCLEOTIDE SEQUENCE [LARGE SCALE GENOMIC DNA]</scope>
    <source>
        <strain evidence="10">DSM 15518</strain>
    </source>
</reference>
<evidence type="ECO:0000256" key="2">
    <source>
        <dbReference type="ARBA" id="ARBA00019841"/>
    </source>
</evidence>
<dbReference type="GO" id="GO:0008409">
    <property type="term" value="F:5'-3' exonuclease activity"/>
    <property type="evidence" value="ECO:0007669"/>
    <property type="project" value="InterPro"/>
</dbReference>
<feature type="domain" description="RecJ OB" evidence="8">
    <location>
        <begin position="459"/>
        <end position="563"/>
    </location>
</feature>
<evidence type="ECO:0000256" key="5">
    <source>
        <dbReference type="ARBA" id="ARBA00022839"/>
    </source>
</evidence>
<dbReference type="PANTHER" id="PTHR30255:SF2">
    <property type="entry name" value="SINGLE-STRANDED-DNA-SPECIFIC EXONUCLEASE RECJ"/>
    <property type="match status" value="1"/>
</dbReference>
<evidence type="ECO:0000313" key="9">
    <source>
        <dbReference type="EMBL" id="SHJ87529.1"/>
    </source>
</evidence>
<protein>
    <recommendedName>
        <fullName evidence="2">Single-stranded-DNA-specific exonuclease RecJ</fullName>
    </recommendedName>
</protein>
<comment type="similarity">
    <text evidence="1">Belongs to the RecJ family.</text>
</comment>
<keyword evidence="10" id="KW-1185">Reference proteome</keyword>
<dbReference type="GO" id="GO:0003676">
    <property type="term" value="F:nucleic acid binding"/>
    <property type="evidence" value="ECO:0007669"/>
    <property type="project" value="InterPro"/>
</dbReference>
<evidence type="ECO:0000256" key="3">
    <source>
        <dbReference type="ARBA" id="ARBA00022722"/>
    </source>
</evidence>
<keyword evidence="4" id="KW-0378">Hydrolase</keyword>
<dbReference type="Pfam" id="PF17768">
    <property type="entry name" value="RecJ_OB"/>
    <property type="match status" value="1"/>
</dbReference>
<dbReference type="AlphaFoldDB" id="A0A1M6MVV9"/>
<feature type="domain" description="DDH" evidence="6">
    <location>
        <begin position="82"/>
        <end position="231"/>
    </location>
</feature>
<dbReference type="OrthoDB" id="9809852at2"/>
<dbReference type="NCBIfam" id="TIGR00644">
    <property type="entry name" value="recJ"/>
    <property type="match status" value="1"/>
</dbReference>
<sequence>MINYDKKWTLKHYSDLKEDEFCKELNISKAISQVIRNRGIINLDDIKTFINPSLEYLHDPFLLKDMDKAVNRIKKAIKNNENIWIYGDYDVDGVSSTSILLIYFKSIGYEVNYYIPNRLEEGYGLNIEAIDYIKEKDANLIITVDCGITSVDEVNYINSLGIDVIITDHHECKEEIPSALAVVNPKREDCNYPFEVLCGCGVALKLIQALTPKDEFEYSIYNYLEIVTLATICDIVPLIGENRILVKNGLKVMENSRNIGIKSLIKVCGLDEKKINSSHIGFGLGPRINASGRMGYSDLGVKLFTEEDEDKAFEIAKVLEEKNIERQLIESKIYKEAEDMILSDERYKNEKVLVLASPKWHHGIIGIVASKITEKYYKPTILLAIEDGEAKGSARSIEGFNIFEALLLNEDILNKFGGHEQAAGLSLDENKIPILREKINSCADFKLSSEDMIENIKVEFELPQEDIDFNLINELDNLEPFGMNNPSPKFLIRNLEIIDIRTVGREREHLKLTLRGKTNYDCIGFNMGHFINKFISGDKVDVVFALDENEYKGNKKIQFILKDTRLFYPKNITKNNNFIKLFKYINPINLDYYKNENINIIPKKEINSLEYIKDNTLILVNSIQNLAKAVSDISLLDIDYNINFNYEMEKDKSTQIILFPHIDKINFKRYNSIVLYDFLYTLDDYSFIYKNVDENTKIIKNYKKEDINNLDYIVNNLIPSRQELVNIYKILKTHKHLDITFEDIEFIFGLNIIKVLNGLKIFKDVNLLDFKMEDKINITLLPQPKEKVDLNTSLTLNNLNKFKSKYLKIKEIIAFREE</sequence>
<evidence type="ECO:0000256" key="1">
    <source>
        <dbReference type="ARBA" id="ARBA00005915"/>
    </source>
</evidence>
<dbReference type="Pfam" id="PF02272">
    <property type="entry name" value="DHHA1"/>
    <property type="match status" value="1"/>
</dbReference>
<keyword evidence="5 9" id="KW-0269">Exonuclease</keyword>
<evidence type="ECO:0000259" key="7">
    <source>
        <dbReference type="Pfam" id="PF02272"/>
    </source>
</evidence>
<dbReference type="EMBL" id="FRAE01000018">
    <property type="protein sequence ID" value="SHJ87529.1"/>
    <property type="molecule type" value="Genomic_DNA"/>
</dbReference>
<dbReference type="InterPro" id="IPR051673">
    <property type="entry name" value="SSDNA_exonuclease_RecJ"/>
</dbReference>
<accession>A0A1M6MVV9</accession>
<gene>
    <name evidence="9" type="ORF">SAMN02744037_01069</name>
</gene>
<evidence type="ECO:0000259" key="8">
    <source>
        <dbReference type="Pfam" id="PF17768"/>
    </source>
</evidence>
<dbReference type="Gene3D" id="3.10.310.30">
    <property type="match status" value="1"/>
</dbReference>
<dbReference type="GO" id="GO:0006310">
    <property type="term" value="P:DNA recombination"/>
    <property type="evidence" value="ECO:0007669"/>
    <property type="project" value="InterPro"/>
</dbReference>
<feature type="domain" description="DHHA1" evidence="7">
    <location>
        <begin position="349"/>
        <end position="442"/>
    </location>
</feature>
<dbReference type="InterPro" id="IPR003156">
    <property type="entry name" value="DHHA1_dom"/>
</dbReference>
<proteinExistence type="inferred from homology"/>
<evidence type="ECO:0000313" key="10">
    <source>
        <dbReference type="Proteomes" id="UP000242497"/>
    </source>
</evidence>
<name>A0A1M6MVV9_9FIRM</name>
<evidence type="ECO:0000259" key="6">
    <source>
        <dbReference type="Pfam" id="PF01368"/>
    </source>
</evidence>
<dbReference type="GO" id="GO:0006281">
    <property type="term" value="P:DNA repair"/>
    <property type="evidence" value="ECO:0007669"/>
    <property type="project" value="InterPro"/>
</dbReference>
<dbReference type="STRING" id="1123349.SAMN02744037_01069"/>
<dbReference type="Pfam" id="PF01368">
    <property type="entry name" value="DHH"/>
    <property type="match status" value="1"/>
</dbReference>
<dbReference type="InterPro" id="IPR004610">
    <property type="entry name" value="RecJ"/>
</dbReference>
<keyword evidence="3" id="KW-0540">Nuclease</keyword>
<dbReference type="Proteomes" id="UP000242497">
    <property type="component" value="Unassembled WGS sequence"/>
</dbReference>